<evidence type="ECO:0000256" key="1">
    <source>
        <dbReference type="ARBA" id="ARBA00022801"/>
    </source>
</evidence>
<name>A0A1Y3PSM3_9BACI</name>
<evidence type="ECO:0000259" key="8">
    <source>
        <dbReference type="Pfam" id="PF03061"/>
    </source>
</evidence>
<evidence type="ECO:0000256" key="5">
    <source>
        <dbReference type="ARBA" id="ARBA00038894"/>
    </source>
</evidence>
<dbReference type="CDD" id="cd03443">
    <property type="entry name" value="PaaI_thioesterase"/>
    <property type="match status" value="1"/>
</dbReference>
<dbReference type="InterPro" id="IPR006683">
    <property type="entry name" value="Thioestr_dom"/>
</dbReference>
<organism evidence="9">
    <name type="scientific">Bacillus thermozeamaize</name>
    <dbReference type="NCBI Taxonomy" id="230954"/>
    <lineage>
        <taxon>Bacteria</taxon>
        <taxon>Bacillati</taxon>
        <taxon>Bacillota</taxon>
        <taxon>Bacilli</taxon>
        <taxon>Bacillales</taxon>
        <taxon>Bacillaceae</taxon>
        <taxon>Bacillus</taxon>
    </lineage>
</organism>
<gene>
    <name evidence="9" type="ORF">BAA01_16020</name>
</gene>
<comment type="caution">
    <text evidence="9">The sequence shown here is derived from an EMBL/GenBank/DDBJ whole genome shotgun (WGS) entry which is preliminary data.</text>
</comment>
<proteinExistence type="inferred from homology"/>
<dbReference type="EC" id="3.1.2.20" evidence="5"/>
<feature type="domain" description="Thioesterase" evidence="8">
    <location>
        <begin position="59"/>
        <end position="132"/>
    </location>
</feature>
<evidence type="ECO:0000256" key="4">
    <source>
        <dbReference type="ARBA" id="ARBA00038381"/>
    </source>
</evidence>
<dbReference type="NCBIfam" id="TIGR00369">
    <property type="entry name" value="unchar_dom_1"/>
    <property type="match status" value="1"/>
</dbReference>
<dbReference type="Pfam" id="PF03061">
    <property type="entry name" value="4HBT"/>
    <property type="match status" value="1"/>
</dbReference>
<evidence type="ECO:0000256" key="6">
    <source>
        <dbReference type="ARBA" id="ARBA00040062"/>
    </source>
</evidence>
<comment type="catalytic activity">
    <reaction evidence="7">
        <text>a medium-chain fatty acyl-CoA + H2O = a medium-chain fatty acid + CoA + H(+)</text>
        <dbReference type="Rhea" id="RHEA:68184"/>
        <dbReference type="ChEBI" id="CHEBI:15377"/>
        <dbReference type="ChEBI" id="CHEBI:15378"/>
        <dbReference type="ChEBI" id="CHEBI:57287"/>
        <dbReference type="ChEBI" id="CHEBI:59558"/>
        <dbReference type="ChEBI" id="CHEBI:90546"/>
    </reaction>
</comment>
<dbReference type="Proteomes" id="UP000196475">
    <property type="component" value="Unassembled WGS sequence"/>
</dbReference>
<sequence length="161" mass="17511">MTQAQPPRFEPQTPDFAERVKESFTRQRVMHLIGAELSEVQPGLVKIRLPFREDLTQQHGFLHAGVITTIVDSACGYAAFSLMPAGASVLTVEYKLNLLAPAKGEWFLAKGVVIKPGRTVTVCEGEVYAMNGSEEDNPPKLIATMSATMITLLDRPGVTPG</sequence>
<dbReference type="InterPro" id="IPR029069">
    <property type="entry name" value="HotDog_dom_sf"/>
</dbReference>
<dbReference type="PANTHER" id="PTHR43240">
    <property type="entry name" value="1,4-DIHYDROXY-2-NAPHTHOYL-COA THIOESTERASE 1"/>
    <property type="match status" value="1"/>
</dbReference>
<reference evidence="9" key="1">
    <citation type="submission" date="2016-06" db="EMBL/GenBank/DDBJ databases">
        <authorList>
            <person name="Kjaerup R.B."/>
            <person name="Dalgaard T.S."/>
            <person name="Juul-Madsen H.R."/>
        </authorList>
    </citation>
    <scope>NUCLEOTIDE SEQUENCE [LARGE SCALE GENOMIC DNA]</scope>
    <source>
        <strain evidence="9">ZCTH02-B2</strain>
    </source>
</reference>
<evidence type="ECO:0000256" key="2">
    <source>
        <dbReference type="ARBA" id="ARBA00035880"/>
    </source>
</evidence>
<accession>A0A1Y3PSM3</accession>
<keyword evidence="1" id="KW-0378">Hydrolase</keyword>
<dbReference type="Gene3D" id="3.10.129.10">
    <property type="entry name" value="Hotdog Thioesterase"/>
    <property type="match status" value="1"/>
</dbReference>
<dbReference type="AlphaFoldDB" id="A0A1Y3PSM3"/>
<comment type="similarity">
    <text evidence="4">Belongs to the YigI thioesterase family.</text>
</comment>
<dbReference type="SUPFAM" id="SSF54637">
    <property type="entry name" value="Thioesterase/thiol ester dehydrase-isomerase"/>
    <property type="match status" value="1"/>
</dbReference>
<dbReference type="PANTHER" id="PTHR43240:SF20">
    <property type="entry name" value="MEDIUM_LONG-CHAIN ACYL-COA THIOESTERASE YIGI"/>
    <property type="match status" value="1"/>
</dbReference>
<comment type="catalytic activity">
    <reaction evidence="2">
        <text>a fatty acyl-CoA + H2O = a fatty acid + CoA + H(+)</text>
        <dbReference type="Rhea" id="RHEA:16781"/>
        <dbReference type="ChEBI" id="CHEBI:15377"/>
        <dbReference type="ChEBI" id="CHEBI:15378"/>
        <dbReference type="ChEBI" id="CHEBI:28868"/>
        <dbReference type="ChEBI" id="CHEBI:57287"/>
        <dbReference type="ChEBI" id="CHEBI:77636"/>
        <dbReference type="EC" id="3.1.2.20"/>
    </reaction>
</comment>
<dbReference type="EMBL" id="LZRT01000019">
    <property type="protein sequence ID" value="OUM90351.1"/>
    <property type="molecule type" value="Genomic_DNA"/>
</dbReference>
<comment type="catalytic activity">
    <reaction evidence="3">
        <text>a long-chain fatty acyl-CoA + H2O = a long-chain fatty acid + CoA + H(+)</text>
        <dbReference type="Rhea" id="RHEA:67680"/>
        <dbReference type="ChEBI" id="CHEBI:15377"/>
        <dbReference type="ChEBI" id="CHEBI:15378"/>
        <dbReference type="ChEBI" id="CHEBI:57287"/>
        <dbReference type="ChEBI" id="CHEBI:57560"/>
        <dbReference type="ChEBI" id="CHEBI:83139"/>
    </reaction>
</comment>
<evidence type="ECO:0000256" key="3">
    <source>
        <dbReference type="ARBA" id="ARBA00036002"/>
    </source>
</evidence>
<evidence type="ECO:0000313" key="9">
    <source>
        <dbReference type="EMBL" id="OUM90351.1"/>
    </source>
</evidence>
<dbReference type="InterPro" id="IPR003736">
    <property type="entry name" value="PAAI_dom"/>
</dbReference>
<protein>
    <recommendedName>
        <fullName evidence="6">Medium/long-chain acyl-CoA thioesterase YigI</fullName>
        <ecNumber evidence="5">3.1.2.20</ecNumber>
    </recommendedName>
</protein>
<evidence type="ECO:0000256" key="7">
    <source>
        <dbReference type="ARBA" id="ARBA00048062"/>
    </source>
</evidence>
<dbReference type="GO" id="GO:0047617">
    <property type="term" value="F:fatty acyl-CoA hydrolase activity"/>
    <property type="evidence" value="ECO:0007669"/>
    <property type="project" value="UniProtKB-EC"/>
</dbReference>